<protein>
    <submittedName>
        <fullName evidence="1">Uncharacterized protein</fullName>
    </submittedName>
</protein>
<dbReference type="RefSeq" id="WP_129892783.1">
    <property type="nucleotide sequence ID" value="NZ_CP035758.1"/>
</dbReference>
<evidence type="ECO:0000313" key="2">
    <source>
        <dbReference type="Proteomes" id="UP000290365"/>
    </source>
</evidence>
<dbReference type="SUPFAM" id="SSF56317">
    <property type="entry name" value="Carbon-nitrogen hydrolase"/>
    <property type="match status" value="1"/>
</dbReference>
<dbReference type="AlphaFoldDB" id="A0A4P6K1L2"/>
<sequence>MAEPLIGKEGIVYAEVDLSQNIEHRLAHDITGGYQRFELFHLSVNQTPYTYAGVSFENHAKKDLLSFLVEQGDEYMAVDGLDQDSMCP</sequence>
<proteinExistence type="predicted"/>
<dbReference type="OrthoDB" id="9811121at2"/>
<gene>
    <name evidence="1" type="ORF">EPA93_39430</name>
</gene>
<dbReference type="InterPro" id="IPR036526">
    <property type="entry name" value="C-N_Hydrolase_sf"/>
</dbReference>
<dbReference type="KEGG" id="kbs:EPA93_39430"/>
<dbReference type="Proteomes" id="UP000290365">
    <property type="component" value="Chromosome"/>
</dbReference>
<evidence type="ECO:0000313" key="1">
    <source>
        <dbReference type="EMBL" id="QBD81722.1"/>
    </source>
</evidence>
<keyword evidence="2" id="KW-1185">Reference proteome</keyword>
<reference evidence="1 2" key="1">
    <citation type="submission" date="2019-01" db="EMBL/GenBank/DDBJ databases">
        <title>Ktedonosporobacter rubrisoli SCAWS-G2.</title>
        <authorList>
            <person name="Huang Y."/>
            <person name="Yan B."/>
        </authorList>
    </citation>
    <scope>NUCLEOTIDE SEQUENCE [LARGE SCALE GENOMIC DNA]</scope>
    <source>
        <strain evidence="1 2">SCAWS-G2</strain>
    </source>
</reference>
<accession>A0A4P6K1L2</accession>
<dbReference type="EMBL" id="CP035758">
    <property type="protein sequence ID" value="QBD81722.1"/>
    <property type="molecule type" value="Genomic_DNA"/>
</dbReference>
<name>A0A4P6K1L2_KTERU</name>
<organism evidence="1 2">
    <name type="scientific">Ktedonosporobacter rubrisoli</name>
    <dbReference type="NCBI Taxonomy" id="2509675"/>
    <lineage>
        <taxon>Bacteria</taxon>
        <taxon>Bacillati</taxon>
        <taxon>Chloroflexota</taxon>
        <taxon>Ktedonobacteria</taxon>
        <taxon>Ktedonobacterales</taxon>
        <taxon>Ktedonosporobacteraceae</taxon>
        <taxon>Ktedonosporobacter</taxon>
    </lineage>
</organism>